<name>A0A099T220_METMT</name>
<sequence>MISETVDKNFVVLTHDENPTCINHLYGCQPGTGKTEMVVDEIASNPDKKYLYLGDNHQLIQETYNRINEKNPEVESDILEGFKRSCEILQDEQHPEYKRVLKLYDNEVPPANICIRVDCFNEECKYRRQWQDIRGENGEICKTVLAPINYTRIFNFNDFEKVFIDEGINSNGRPRFSYKKTEVFDVLDRKLKKQISETVFGRTVKNIICEDGEQLLHDAEELDEAIFNYNKMMCELNKSKSDRQFINSLIKIKFSQIGMFFAFKKAKLEEKYEEEMYLKQMLEGSKQNHEKRKTRLIDNCTNEMACNNRLVEGSKYELEFGLITVEMFEERKKEGEIRNIALETKLKNDLEIVNKLSEKVDKSIKNSNKKLENLDISSLSMSWHELIMFKQMGFDGEIIFTDTKLQFTCESFIKEIEKFQKMFPRYKHKTIYHYTDETNKNSLIIMKEKKNGYYKSYINKDVKKAIQKINKIKYNNKQRHPDKKICILTYKHLITDDEHADPNKMYKYLGLDAFWWHGSGGVNKFAHYDILIVLGTPMPPEGWYEEQWEALYGDEPMPELVFDDSGTSMLPIDEKLREMFESHWFGAIYNSVHRVRPLQYDTQIYWFGKNLPKQLERELSIKMEF</sequence>
<reference evidence="1 2" key="1">
    <citation type="submission" date="2014-09" db="EMBL/GenBank/DDBJ databases">
        <title>Draft genome sequence of an obligately methylotrophic methanogen, Methanococcoides methylutens, isolated from marine sediment.</title>
        <authorList>
            <person name="Guan Y."/>
            <person name="Ngugi D.K."/>
            <person name="Blom J."/>
            <person name="Ali S."/>
            <person name="Ferry J.G."/>
            <person name="Stingl U."/>
        </authorList>
    </citation>
    <scope>NUCLEOTIDE SEQUENCE [LARGE SCALE GENOMIC DNA]</scope>
    <source>
        <strain evidence="1 2">DSM 2657</strain>
    </source>
</reference>
<dbReference type="EMBL" id="JRHO01000009">
    <property type="protein sequence ID" value="KGK99210.1"/>
    <property type="molecule type" value="Genomic_DNA"/>
</dbReference>
<evidence type="ECO:0000313" key="2">
    <source>
        <dbReference type="Proteomes" id="UP000029859"/>
    </source>
</evidence>
<comment type="caution">
    <text evidence="1">The sequence shown here is derived from an EMBL/GenBank/DDBJ whole genome shotgun (WGS) entry which is preliminary data.</text>
</comment>
<accession>A0A099T220</accession>
<organism evidence="1 2">
    <name type="scientific">Methanococcoides methylutens</name>
    <dbReference type="NCBI Taxonomy" id="2226"/>
    <lineage>
        <taxon>Archaea</taxon>
        <taxon>Methanobacteriati</taxon>
        <taxon>Methanobacteriota</taxon>
        <taxon>Stenosarchaea group</taxon>
        <taxon>Methanomicrobia</taxon>
        <taxon>Methanosarcinales</taxon>
        <taxon>Methanosarcinaceae</taxon>
        <taxon>Methanococcoides</taxon>
    </lineage>
</organism>
<protein>
    <submittedName>
        <fullName evidence="1">Uncharacterized protein</fullName>
    </submittedName>
</protein>
<dbReference type="RefSeq" id="WP_048193621.1">
    <property type="nucleotide sequence ID" value="NZ_CAAGSM010000002.1"/>
</dbReference>
<dbReference type="OrthoDB" id="386205at2157"/>
<evidence type="ECO:0000313" key="1">
    <source>
        <dbReference type="EMBL" id="KGK99210.1"/>
    </source>
</evidence>
<keyword evidence="2" id="KW-1185">Reference proteome</keyword>
<dbReference type="AlphaFoldDB" id="A0A099T220"/>
<proteinExistence type="predicted"/>
<dbReference type="Proteomes" id="UP000029859">
    <property type="component" value="Unassembled WGS sequence"/>
</dbReference>
<gene>
    <name evidence="1" type="ORF">LI82_04065</name>
</gene>